<reference evidence="1" key="2">
    <citation type="submission" date="2023-05" db="EMBL/GenBank/DDBJ databases">
        <authorList>
            <consortium name="Lawrence Berkeley National Laboratory"/>
            <person name="Steindorff A."/>
            <person name="Hensen N."/>
            <person name="Bonometti L."/>
            <person name="Westerberg I."/>
            <person name="Brannstrom I.O."/>
            <person name="Guillou S."/>
            <person name="Cros-Aarteil S."/>
            <person name="Calhoun S."/>
            <person name="Haridas S."/>
            <person name="Kuo A."/>
            <person name="Mondo S."/>
            <person name="Pangilinan J."/>
            <person name="Riley R."/>
            <person name="Labutti K."/>
            <person name="Andreopoulos B."/>
            <person name="Lipzen A."/>
            <person name="Chen C."/>
            <person name="Yanf M."/>
            <person name="Daum C."/>
            <person name="Ng V."/>
            <person name="Clum A."/>
            <person name="Ohm R."/>
            <person name="Martin F."/>
            <person name="Silar P."/>
            <person name="Natvig D."/>
            <person name="Lalanne C."/>
            <person name="Gautier V."/>
            <person name="Ament-Velasquez S.L."/>
            <person name="Kruys A."/>
            <person name="Hutchinson M.I."/>
            <person name="Powell A.J."/>
            <person name="Barry K."/>
            <person name="Miller A.N."/>
            <person name="Grigoriev I.V."/>
            <person name="Debuchy R."/>
            <person name="Gladieux P."/>
            <person name="Thoren M.H."/>
            <person name="Johannesson H."/>
        </authorList>
    </citation>
    <scope>NUCLEOTIDE SEQUENCE</scope>
    <source>
        <strain evidence="1">CBS 757.83</strain>
    </source>
</reference>
<reference evidence="1" key="1">
    <citation type="journal article" date="2023" name="Mol. Phylogenet. Evol.">
        <title>Genome-scale phylogeny and comparative genomics of the fungal order Sordariales.</title>
        <authorList>
            <person name="Hensen N."/>
            <person name="Bonometti L."/>
            <person name="Westerberg I."/>
            <person name="Brannstrom I.O."/>
            <person name="Guillou S."/>
            <person name="Cros-Aarteil S."/>
            <person name="Calhoun S."/>
            <person name="Haridas S."/>
            <person name="Kuo A."/>
            <person name="Mondo S."/>
            <person name="Pangilinan J."/>
            <person name="Riley R."/>
            <person name="LaButti K."/>
            <person name="Andreopoulos B."/>
            <person name="Lipzen A."/>
            <person name="Chen C."/>
            <person name="Yan M."/>
            <person name="Daum C."/>
            <person name="Ng V."/>
            <person name="Clum A."/>
            <person name="Steindorff A."/>
            <person name="Ohm R.A."/>
            <person name="Martin F."/>
            <person name="Silar P."/>
            <person name="Natvig D.O."/>
            <person name="Lalanne C."/>
            <person name="Gautier V."/>
            <person name="Ament-Velasquez S.L."/>
            <person name="Kruys A."/>
            <person name="Hutchinson M.I."/>
            <person name="Powell A.J."/>
            <person name="Barry K."/>
            <person name="Miller A.N."/>
            <person name="Grigoriev I.V."/>
            <person name="Debuchy R."/>
            <person name="Gladieux P."/>
            <person name="Hiltunen Thoren M."/>
            <person name="Johannesson H."/>
        </authorList>
    </citation>
    <scope>NUCLEOTIDE SEQUENCE</scope>
    <source>
        <strain evidence="1">CBS 757.83</strain>
    </source>
</reference>
<dbReference type="EMBL" id="MU863682">
    <property type="protein sequence ID" value="KAK4097172.1"/>
    <property type="molecule type" value="Genomic_DNA"/>
</dbReference>
<name>A0AAN6PSK2_9PEZI</name>
<evidence type="ECO:0000313" key="2">
    <source>
        <dbReference type="Proteomes" id="UP001305647"/>
    </source>
</evidence>
<accession>A0AAN6PSK2</accession>
<sequence>MLNGWFLAVQRSKSALRVPWVPWSSWTLKSWNNLSTYNYINNKLSAFVGKPGFTEQVLHDMLVEILDRAGNTFL</sequence>
<evidence type="ECO:0000313" key="1">
    <source>
        <dbReference type="EMBL" id="KAK4097172.1"/>
    </source>
</evidence>
<comment type="caution">
    <text evidence="1">The sequence shown here is derived from an EMBL/GenBank/DDBJ whole genome shotgun (WGS) entry which is preliminary data.</text>
</comment>
<dbReference type="Proteomes" id="UP001305647">
    <property type="component" value="Unassembled WGS sequence"/>
</dbReference>
<gene>
    <name evidence="1" type="ORF">N658DRAFT_500705</name>
</gene>
<dbReference type="AlphaFoldDB" id="A0AAN6PSK2"/>
<keyword evidence="2" id="KW-1185">Reference proteome</keyword>
<organism evidence="1 2">
    <name type="scientific">Parathielavia hyrcaniae</name>
    <dbReference type="NCBI Taxonomy" id="113614"/>
    <lineage>
        <taxon>Eukaryota</taxon>
        <taxon>Fungi</taxon>
        <taxon>Dikarya</taxon>
        <taxon>Ascomycota</taxon>
        <taxon>Pezizomycotina</taxon>
        <taxon>Sordariomycetes</taxon>
        <taxon>Sordariomycetidae</taxon>
        <taxon>Sordariales</taxon>
        <taxon>Chaetomiaceae</taxon>
        <taxon>Parathielavia</taxon>
    </lineage>
</organism>
<protein>
    <submittedName>
        <fullName evidence="1">Uncharacterized protein</fullName>
    </submittedName>
</protein>
<proteinExistence type="predicted"/>